<evidence type="ECO:0000259" key="13">
    <source>
        <dbReference type="Pfam" id="PF00593"/>
    </source>
</evidence>
<proteinExistence type="inferred from homology"/>
<dbReference type="Proteomes" id="UP000659388">
    <property type="component" value="Unassembled WGS sequence"/>
</dbReference>
<dbReference type="EMBL" id="JAESIY010000003">
    <property type="protein sequence ID" value="MBL3655817.1"/>
    <property type="molecule type" value="Genomic_DNA"/>
</dbReference>
<comment type="subcellular location">
    <subcellularLocation>
        <location evidence="1 10">Cell outer membrane</location>
        <topology evidence="1 10">Multi-pass membrane protein</topology>
    </subcellularLocation>
</comment>
<dbReference type="Gene3D" id="2.40.170.20">
    <property type="entry name" value="TonB-dependent receptor, beta-barrel domain"/>
    <property type="match status" value="1"/>
</dbReference>
<keyword evidence="5 12" id="KW-0732">Signal</keyword>
<dbReference type="PROSITE" id="PS52016">
    <property type="entry name" value="TONB_DEPENDENT_REC_3"/>
    <property type="match status" value="1"/>
</dbReference>
<feature type="domain" description="TonB-dependent receptor-like beta-barrel" evidence="13">
    <location>
        <begin position="300"/>
        <end position="710"/>
    </location>
</feature>
<dbReference type="GO" id="GO:0044718">
    <property type="term" value="P:siderophore transmembrane transport"/>
    <property type="evidence" value="ECO:0007669"/>
    <property type="project" value="TreeGrafter"/>
</dbReference>
<evidence type="ECO:0000256" key="8">
    <source>
        <dbReference type="ARBA" id="ARBA00023170"/>
    </source>
</evidence>
<dbReference type="InterPro" id="IPR036942">
    <property type="entry name" value="Beta-barrel_TonB_sf"/>
</dbReference>
<keyword evidence="9 10" id="KW-0998">Cell outer membrane</keyword>
<evidence type="ECO:0000256" key="7">
    <source>
        <dbReference type="ARBA" id="ARBA00023136"/>
    </source>
</evidence>
<dbReference type="InterPro" id="IPR000531">
    <property type="entry name" value="Beta-barrel_TonB"/>
</dbReference>
<dbReference type="PANTHER" id="PTHR30069">
    <property type="entry name" value="TONB-DEPENDENT OUTER MEMBRANE RECEPTOR"/>
    <property type="match status" value="1"/>
</dbReference>
<comment type="similarity">
    <text evidence="10 11">Belongs to the TonB-dependent receptor family.</text>
</comment>
<evidence type="ECO:0000256" key="11">
    <source>
        <dbReference type="RuleBase" id="RU003357"/>
    </source>
</evidence>
<keyword evidence="2 10" id="KW-0813">Transport</keyword>
<evidence type="ECO:0000313" key="15">
    <source>
        <dbReference type="EMBL" id="MBL3655817.1"/>
    </source>
</evidence>
<comment type="caution">
    <text evidence="15">The sequence shown here is derived from an EMBL/GenBank/DDBJ whole genome shotgun (WGS) entry which is preliminary data.</text>
</comment>
<protein>
    <submittedName>
        <fullName evidence="15">TonB-dependent receptor</fullName>
    </submittedName>
</protein>
<keyword evidence="6 11" id="KW-0798">TonB box</keyword>
<sequence length="753" mass="85123">MKQILNIFLFIIIGTSSYAQTTIICVDSTNNKPIESVQVTFIKNGIQQTSVTDSKGKASTSWSTPLSAKLTHIEYNAKSITIDENNQTITFSPAITLLNPLVVTSQYAPQSAKNSVYKVKTISKQRIEKQGATNIQEVLKNELNISFSRDNATGSSGITLQGLSGQNVKVLLDGVPISGRSGVSNEIDMGQLNVNSIEQIEIIEGPMAVNYGADALAGVINIITNKDSGYEWSANLSLHEESVEKEYSAFDEGIHSPAATFTYKPSEKWYVQAEGRYNDFGGWIGDPEKYSDRDRQWYPKSQYNLGGLTRYNTDGFSIFYRLNYLNENIENLGKPSANQLYDPIATDEQYTTKRWSHQLQSEIKVGKLNMQPVISYTNYERTTRQYLKNLATDRETTTDDYEQDTIYFKTLFLRNTLSHLKWSWGSAQLGFDSNYERTAGTTLSDGEKSAFDISFFASTEIKAGEKLLIRPGIRYGYNSIYKTEPSPAINFKYQITTSSQVRLGYGRGFRAPSLRELYHEFIDSNHHIEGNKDLEPEYSHSFNADFTKSFPLQNMQVVLAGFYNNIKNRIGYISPETASGDMITTYRNISRYKTIGSTLTLQYHYKNLNISTGLAYTGLYQELQDAYAIPEFVYGTQLNGSFSYHWARPELFFSLYYKYNGTSKDYFEITKEDGSTAPELQKREGYHLLDLTIQKKLTEWASLSIGSKNLMNVTFVKNNRTTGGAHADTSGQTSVGYGRSYFLRMNFKLQSKQ</sequence>
<reference evidence="15" key="1">
    <citation type="submission" date="2021-01" db="EMBL/GenBank/DDBJ databases">
        <title>Fulvivirga kasyanovii gen. nov., sp nov., a novel member of the phylum Bacteroidetes isolated from seawater in a mussel farm.</title>
        <authorList>
            <person name="Zhao L.-H."/>
            <person name="Wang Z.-J."/>
        </authorList>
    </citation>
    <scope>NUCLEOTIDE SEQUENCE</scope>
    <source>
        <strain evidence="15">2943</strain>
    </source>
</reference>
<dbReference type="Gene3D" id="2.170.130.10">
    <property type="entry name" value="TonB-dependent receptor, plug domain"/>
    <property type="match status" value="1"/>
</dbReference>
<dbReference type="SUPFAM" id="SSF56935">
    <property type="entry name" value="Porins"/>
    <property type="match status" value="1"/>
</dbReference>
<dbReference type="GO" id="GO:0015344">
    <property type="term" value="F:siderophore uptake transmembrane transporter activity"/>
    <property type="evidence" value="ECO:0007669"/>
    <property type="project" value="TreeGrafter"/>
</dbReference>
<accession>A0A937F3T0</accession>
<keyword evidence="3 10" id="KW-1134">Transmembrane beta strand</keyword>
<dbReference type="Pfam" id="PF00593">
    <property type="entry name" value="TonB_dep_Rec_b-barrel"/>
    <property type="match status" value="1"/>
</dbReference>
<dbReference type="GO" id="GO:0009279">
    <property type="term" value="C:cell outer membrane"/>
    <property type="evidence" value="ECO:0007669"/>
    <property type="project" value="UniProtKB-SubCell"/>
</dbReference>
<dbReference type="InterPro" id="IPR012910">
    <property type="entry name" value="Plug_dom"/>
</dbReference>
<evidence type="ECO:0000256" key="5">
    <source>
        <dbReference type="ARBA" id="ARBA00022729"/>
    </source>
</evidence>
<keyword evidence="7 10" id="KW-0472">Membrane</keyword>
<dbReference type="InterPro" id="IPR039426">
    <property type="entry name" value="TonB-dep_rcpt-like"/>
</dbReference>
<evidence type="ECO:0000256" key="1">
    <source>
        <dbReference type="ARBA" id="ARBA00004571"/>
    </source>
</evidence>
<gene>
    <name evidence="15" type="ORF">JL102_06730</name>
</gene>
<organism evidence="15 16">
    <name type="scientific">Fulvivirga sediminis</name>
    <dbReference type="NCBI Taxonomy" id="2803949"/>
    <lineage>
        <taxon>Bacteria</taxon>
        <taxon>Pseudomonadati</taxon>
        <taxon>Bacteroidota</taxon>
        <taxon>Cytophagia</taxon>
        <taxon>Cytophagales</taxon>
        <taxon>Fulvivirgaceae</taxon>
        <taxon>Fulvivirga</taxon>
    </lineage>
</organism>
<keyword evidence="16" id="KW-1185">Reference proteome</keyword>
<feature type="signal peptide" evidence="12">
    <location>
        <begin position="1"/>
        <end position="19"/>
    </location>
</feature>
<evidence type="ECO:0000256" key="4">
    <source>
        <dbReference type="ARBA" id="ARBA00022692"/>
    </source>
</evidence>
<dbReference type="PANTHER" id="PTHR30069:SF29">
    <property type="entry name" value="HEMOGLOBIN AND HEMOGLOBIN-HAPTOGLOBIN-BINDING PROTEIN 1-RELATED"/>
    <property type="match status" value="1"/>
</dbReference>
<feature type="chain" id="PRO_5037520021" evidence="12">
    <location>
        <begin position="20"/>
        <end position="753"/>
    </location>
</feature>
<dbReference type="Pfam" id="PF07715">
    <property type="entry name" value="Plug"/>
    <property type="match status" value="1"/>
</dbReference>
<feature type="domain" description="TonB-dependent receptor plug" evidence="14">
    <location>
        <begin position="113"/>
        <end position="219"/>
    </location>
</feature>
<evidence type="ECO:0000256" key="6">
    <source>
        <dbReference type="ARBA" id="ARBA00023077"/>
    </source>
</evidence>
<evidence type="ECO:0000256" key="9">
    <source>
        <dbReference type="ARBA" id="ARBA00023237"/>
    </source>
</evidence>
<evidence type="ECO:0000313" key="16">
    <source>
        <dbReference type="Proteomes" id="UP000659388"/>
    </source>
</evidence>
<evidence type="ECO:0000256" key="2">
    <source>
        <dbReference type="ARBA" id="ARBA00022448"/>
    </source>
</evidence>
<keyword evidence="8 15" id="KW-0675">Receptor</keyword>
<dbReference type="RefSeq" id="WP_202243498.1">
    <property type="nucleotide sequence ID" value="NZ_JAESIY010000003.1"/>
</dbReference>
<dbReference type="InterPro" id="IPR037066">
    <property type="entry name" value="Plug_dom_sf"/>
</dbReference>
<evidence type="ECO:0000259" key="14">
    <source>
        <dbReference type="Pfam" id="PF07715"/>
    </source>
</evidence>
<evidence type="ECO:0000256" key="3">
    <source>
        <dbReference type="ARBA" id="ARBA00022452"/>
    </source>
</evidence>
<evidence type="ECO:0000256" key="12">
    <source>
        <dbReference type="SAM" id="SignalP"/>
    </source>
</evidence>
<dbReference type="AlphaFoldDB" id="A0A937F3T0"/>
<evidence type="ECO:0000256" key="10">
    <source>
        <dbReference type="PROSITE-ProRule" id="PRU01360"/>
    </source>
</evidence>
<keyword evidence="4 10" id="KW-0812">Transmembrane</keyword>
<name>A0A937F3T0_9BACT</name>